<dbReference type="GO" id="GO:0042575">
    <property type="term" value="C:DNA polymerase complex"/>
    <property type="evidence" value="ECO:0007669"/>
    <property type="project" value="UniProtKB-ARBA"/>
</dbReference>
<dbReference type="InterPro" id="IPR043128">
    <property type="entry name" value="Rev_trsase/Diguanyl_cyclase"/>
</dbReference>
<keyword evidence="2" id="KW-0645">Protease</keyword>
<evidence type="ECO:0000259" key="11">
    <source>
        <dbReference type="PROSITE" id="PS50994"/>
    </source>
</evidence>
<evidence type="ECO:0000256" key="1">
    <source>
        <dbReference type="ARBA" id="ARBA00012493"/>
    </source>
</evidence>
<evidence type="ECO:0000313" key="12">
    <source>
        <dbReference type="EMBL" id="GFX94865.1"/>
    </source>
</evidence>
<proteinExistence type="predicted"/>
<dbReference type="GO" id="GO:0003964">
    <property type="term" value="F:RNA-directed DNA polymerase activity"/>
    <property type="evidence" value="ECO:0007669"/>
    <property type="project" value="UniProtKB-KW"/>
</dbReference>
<comment type="caution">
    <text evidence="12">The sequence shown here is derived from an EMBL/GenBank/DDBJ whole genome shotgun (WGS) entry which is preliminary data.</text>
</comment>
<protein>
    <recommendedName>
        <fullName evidence="1">RNA-directed DNA polymerase</fullName>
        <ecNumber evidence="1">2.7.7.49</ecNumber>
    </recommendedName>
</protein>
<gene>
    <name evidence="12" type="primary">TY3B-I</name>
    <name evidence="12" type="ORF">TNCV_2379381</name>
</gene>
<keyword evidence="9" id="KW-0511">Multifunctional enzyme</keyword>
<dbReference type="EC" id="2.7.7.49" evidence="1"/>
<dbReference type="SUPFAM" id="SSF53098">
    <property type="entry name" value="Ribonuclease H-like"/>
    <property type="match status" value="1"/>
</dbReference>
<dbReference type="GO" id="GO:0004519">
    <property type="term" value="F:endonuclease activity"/>
    <property type="evidence" value="ECO:0007669"/>
    <property type="project" value="UniProtKB-KW"/>
</dbReference>
<evidence type="ECO:0000256" key="3">
    <source>
        <dbReference type="ARBA" id="ARBA00022679"/>
    </source>
</evidence>
<dbReference type="AlphaFoldDB" id="A0A8X6RHS3"/>
<sequence length="680" mass="78221">MKPNLLITNTKHDVKHYIATKGPPVYSKARQLDSKKLEIAKQEFKFMLDNDILRPSKSQWASPLHLVNKKDGSVRPCGDYRRLNAQTIPDRYPIPRIEDFHHILKGKRIFSKIDLFKAYFQIPIAEEDKEKTAIITPFGLFEFNVMSFGLRNAPSTFQRFINEVLFGLEFVFPYLDDILLASETEEKHKTHLKLVFDRLQKHGLRVNISKSTLGVTHLEFLGYLITPEGSKPLPEKVDAILSYKLPETIRDLRTFLGLINFYRRYLKDAAKNQAILHEYLKGSKKNDKTKILWTEEAKENFEKCKQDLANATLLSFPDPDLQLALFTDASNFAIGSVLQQFEARNWKPISFFSKKLTDAQKNYGQDNLVADAFSRIETITVIDYDTIADKQTQDAELQQLMRSNSSVKFKSCTLPSGKTLWCDISTSNIRPYIPKQFRQQIFQQIHGFSHPGIRSTIKLMTEKFIWPNMKQEIREWARTCIPCQKCKVHRHTKSKFGEYEVPDTRFSMIHIDLIGPLPPSQSMTFCMTCINRFSCWMEAVPLPDCKAETASKAFYKHWVCRFGVPGKIITDQGRQFESQLFRSLAAICGAKVAHATSYHPQCNGKVERLHRTLKGAIKAHNNIKWTETLPTILLGLRTALRPDTNHTIAQMVYGSNIRLPGEFFIPLSIQIDPETFVTTL</sequence>
<dbReference type="InterPro" id="IPR043502">
    <property type="entry name" value="DNA/RNA_pol_sf"/>
</dbReference>
<dbReference type="FunFam" id="1.10.340.70:FF:000006">
    <property type="entry name" value="Retrovirus-related Pol polyprotein from transposon 297-like Protein"/>
    <property type="match status" value="1"/>
</dbReference>
<dbReference type="Gene3D" id="3.30.420.10">
    <property type="entry name" value="Ribonuclease H-like superfamily/Ribonuclease H"/>
    <property type="match status" value="1"/>
</dbReference>
<evidence type="ECO:0000256" key="9">
    <source>
        <dbReference type="ARBA" id="ARBA00023268"/>
    </source>
</evidence>
<dbReference type="InterPro" id="IPR041577">
    <property type="entry name" value="RT_RNaseH_2"/>
</dbReference>
<dbReference type="PROSITE" id="PS50878">
    <property type="entry name" value="RT_POL"/>
    <property type="match status" value="1"/>
</dbReference>
<dbReference type="SUPFAM" id="SSF56672">
    <property type="entry name" value="DNA/RNA polymerases"/>
    <property type="match status" value="1"/>
</dbReference>
<dbReference type="Gene3D" id="1.10.340.70">
    <property type="match status" value="1"/>
</dbReference>
<dbReference type="PROSITE" id="PS50994">
    <property type="entry name" value="INTEGRASE"/>
    <property type="match status" value="1"/>
</dbReference>
<dbReference type="GO" id="GO:0006508">
    <property type="term" value="P:proteolysis"/>
    <property type="evidence" value="ECO:0007669"/>
    <property type="project" value="UniProtKB-KW"/>
</dbReference>
<dbReference type="FunFam" id="3.30.70.270:FF:000020">
    <property type="entry name" value="Transposon Tf2-6 polyprotein-like Protein"/>
    <property type="match status" value="1"/>
</dbReference>
<accession>A0A8X6RHS3</accession>
<keyword evidence="4" id="KW-0548">Nucleotidyltransferase</keyword>
<keyword evidence="3" id="KW-0808">Transferase</keyword>
<keyword evidence="7" id="KW-0378">Hydrolase</keyword>
<dbReference type="InterPro" id="IPR000477">
    <property type="entry name" value="RT_dom"/>
</dbReference>
<dbReference type="Gene3D" id="3.30.70.270">
    <property type="match status" value="2"/>
</dbReference>
<dbReference type="InterPro" id="IPR036397">
    <property type="entry name" value="RNaseH_sf"/>
</dbReference>
<reference evidence="12" key="1">
    <citation type="submission" date="2020-08" db="EMBL/GenBank/DDBJ databases">
        <title>Multicomponent nature underlies the extraordinary mechanical properties of spider dragline silk.</title>
        <authorList>
            <person name="Kono N."/>
            <person name="Nakamura H."/>
            <person name="Mori M."/>
            <person name="Yoshida Y."/>
            <person name="Ohtoshi R."/>
            <person name="Malay A.D."/>
            <person name="Moran D.A.P."/>
            <person name="Tomita M."/>
            <person name="Numata K."/>
            <person name="Arakawa K."/>
        </authorList>
    </citation>
    <scope>NUCLEOTIDE SEQUENCE</scope>
</reference>
<keyword evidence="5" id="KW-0540">Nuclease</keyword>
<evidence type="ECO:0000256" key="4">
    <source>
        <dbReference type="ARBA" id="ARBA00022695"/>
    </source>
</evidence>
<evidence type="ECO:0000256" key="8">
    <source>
        <dbReference type="ARBA" id="ARBA00022918"/>
    </source>
</evidence>
<keyword evidence="6" id="KW-0255">Endonuclease</keyword>
<dbReference type="EMBL" id="BMAU01021181">
    <property type="protein sequence ID" value="GFX94865.1"/>
    <property type="molecule type" value="Genomic_DNA"/>
</dbReference>
<dbReference type="GO" id="GO:0003676">
    <property type="term" value="F:nucleic acid binding"/>
    <property type="evidence" value="ECO:0007669"/>
    <property type="project" value="InterPro"/>
</dbReference>
<evidence type="ECO:0000256" key="2">
    <source>
        <dbReference type="ARBA" id="ARBA00022670"/>
    </source>
</evidence>
<dbReference type="GO" id="GO:0008233">
    <property type="term" value="F:peptidase activity"/>
    <property type="evidence" value="ECO:0007669"/>
    <property type="project" value="UniProtKB-KW"/>
</dbReference>
<name>A0A8X6RHS3_TRICX</name>
<dbReference type="InterPro" id="IPR001584">
    <property type="entry name" value="Integrase_cat-core"/>
</dbReference>
<feature type="domain" description="Reverse transcriptase" evidence="10">
    <location>
        <begin position="48"/>
        <end position="225"/>
    </location>
</feature>
<dbReference type="InterPro" id="IPR041588">
    <property type="entry name" value="Integrase_H2C2"/>
</dbReference>
<feature type="domain" description="Integrase catalytic" evidence="11">
    <location>
        <begin position="498"/>
        <end position="668"/>
    </location>
</feature>
<evidence type="ECO:0000256" key="6">
    <source>
        <dbReference type="ARBA" id="ARBA00022759"/>
    </source>
</evidence>
<dbReference type="Pfam" id="PF00078">
    <property type="entry name" value="RVT_1"/>
    <property type="match status" value="1"/>
</dbReference>
<dbReference type="Pfam" id="PF17919">
    <property type="entry name" value="RT_RNaseH_2"/>
    <property type="match status" value="1"/>
</dbReference>
<keyword evidence="13" id="KW-1185">Reference proteome</keyword>
<dbReference type="InterPro" id="IPR050951">
    <property type="entry name" value="Retrovirus_Pol_polyprotein"/>
</dbReference>
<dbReference type="GO" id="GO:0015074">
    <property type="term" value="P:DNA integration"/>
    <property type="evidence" value="ECO:0007669"/>
    <property type="project" value="InterPro"/>
</dbReference>
<dbReference type="InterPro" id="IPR012337">
    <property type="entry name" value="RNaseH-like_sf"/>
</dbReference>
<dbReference type="FunFam" id="3.30.420.10:FF:000032">
    <property type="entry name" value="Retrovirus-related Pol polyprotein from transposon 297-like Protein"/>
    <property type="match status" value="1"/>
</dbReference>
<dbReference type="FunFam" id="3.10.10.10:FF:000007">
    <property type="entry name" value="Retrovirus-related Pol polyprotein from transposon 17.6-like Protein"/>
    <property type="match status" value="1"/>
</dbReference>
<evidence type="ECO:0000313" key="13">
    <source>
        <dbReference type="Proteomes" id="UP000887159"/>
    </source>
</evidence>
<dbReference type="Gene3D" id="3.10.10.10">
    <property type="entry name" value="HIV Type 1 Reverse Transcriptase, subunit A, domain 1"/>
    <property type="match status" value="1"/>
</dbReference>
<organism evidence="12 13">
    <name type="scientific">Trichonephila clavipes</name>
    <name type="common">Golden silk orbweaver</name>
    <name type="synonym">Nephila clavipes</name>
    <dbReference type="NCBI Taxonomy" id="2585209"/>
    <lineage>
        <taxon>Eukaryota</taxon>
        <taxon>Metazoa</taxon>
        <taxon>Ecdysozoa</taxon>
        <taxon>Arthropoda</taxon>
        <taxon>Chelicerata</taxon>
        <taxon>Arachnida</taxon>
        <taxon>Araneae</taxon>
        <taxon>Araneomorphae</taxon>
        <taxon>Entelegynae</taxon>
        <taxon>Araneoidea</taxon>
        <taxon>Nephilidae</taxon>
        <taxon>Trichonephila</taxon>
    </lineage>
</organism>
<evidence type="ECO:0000256" key="5">
    <source>
        <dbReference type="ARBA" id="ARBA00022722"/>
    </source>
</evidence>
<evidence type="ECO:0000256" key="7">
    <source>
        <dbReference type="ARBA" id="ARBA00022801"/>
    </source>
</evidence>
<dbReference type="PANTHER" id="PTHR37984:SF5">
    <property type="entry name" value="PROTEIN NYNRIN-LIKE"/>
    <property type="match status" value="1"/>
</dbReference>
<evidence type="ECO:0000259" key="10">
    <source>
        <dbReference type="PROSITE" id="PS50878"/>
    </source>
</evidence>
<dbReference type="PANTHER" id="PTHR37984">
    <property type="entry name" value="PROTEIN CBG26694"/>
    <property type="match status" value="1"/>
</dbReference>
<dbReference type="CDD" id="cd01647">
    <property type="entry name" value="RT_LTR"/>
    <property type="match status" value="1"/>
</dbReference>
<dbReference type="Pfam" id="PF17921">
    <property type="entry name" value="Integrase_H2C2"/>
    <property type="match status" value="1"/>
</dbReference>
<keyword evidence="8" id="KW-0695">RNA-directed DNA polymerase</keyword>
<dbReference type="Proteomes" id="UP000887159">
    <property type="component" value="Unassembled WGS sequence"/>
</dbReference>